<dbReference type="PANTHER" id="PTHR31005:SF8">
    <property type="entry name" value="DUF4139 DOMAIN-CONTAINING PROTEIN"/>
    <property type="match status" value="1"/>
</dbReference>
<dbReference type="eggNOG" id="ENOG502QXGR">
    <property type="taxonomic scope" value="Eukaryota"/>
</dbReference>
<dbReference type="RefSeq" id="XP_013955397.1">
    <property type="nucleotide sequence ID" value="XM_014099922.1"/>
</dbReference>
<organism evidence="4 5">
    <name type="scientific">Hypocrea virens (strain Gv29-8 / FGSC 10586)</name>
    <name type="common">Gliocladium virens</name>
    <name type="synonym">Trichoderma virens</name>
    <dbReference type="NCBI Taxonomy" id="413071"/>
    <lineage>
        <taxon>Eukaryota</taxon>
        <taxon>Fungi</taxon>
        <taxon>Dikarya</taxon>
        <taxon>Ascomycota</taxon>
        <taxon>Pezizomycotina</taxon>
        <taxon>Sordariomycetes</taxon>
        <taxon>Hypocreomycetidae</taxon>
        <taxon>Hypocreales</taxon>
        <taxon>Hypocreaceae</taxon>
        <taxon>Trichoderma</taxon>
    </lineage>
</organism>
<sequence length="753" mass="84305">MDSTHKLEYNVHNLKTRSVILFSNGAQVVRELAVMSLRPGLNEITIAGLSPTVQANTVKVEGTGPSAIITGMSVHTVTNQDIFDDVYPDSGSEASDSDPDTLENDKHLEYPSGAGDAKERLRSLETSLEQANEMVLSATSRLKILDSYSTSLCGKSPSVDIEDELAKYKQEREKIFMDQTHGKKCQRDLEEHIKHVRHEISKLEKQEKKAKAKARKNKISEGGREEKHNAKRKREEREREKARVRQERLRFWPKYCYSVSISIECDGDTPMSSRRASEASEIDFTKTRSGQAVNVGIHSCELVLSYITESAGWSPSYDLQLFTRTASAVLFFDAQLSNRTSETWSNCQISLSTSPATLGVEDSTPSLEPWKIKLAGSSTDTVDTNIVQSREEYGFLNTWKFKQDIRPRQKLHCDMFGLRDETIRTPHHGVIGFSKELADFYGQTMILEQQNKKRLIMARQEGHNEMRAEQQASNEARHMQQNVNRINSIQAPNLNFGHDIVTAANGRRFDFEYCIAEESGPNTTYDLPGLKTLPPRSATSKQRVTRLTFHNVVFTHAVLAKYRPVATFKAKLENKSDVTILPGTAGLTLDNCFISRTNLPHCGAGDNFSVDLGVDPAIRLTYSKPETQRVATGIFSKENCSVYTRTLILESIQARVGNPLSILVQDQVPVSEDDRMQVELRIPRGLSVEGPTVSVGDSGRDTVKDKDWGKAMAILKKGGEVNWQVDLNTGKAVRLTLEYAVKFPSGYTAVQCW</sequence>
<gene>
    <name evidence="4" type="ORF">TRIVIDRAFT_51810</name>
</gene>
<feature type="domain" description="DUF4140" evidence="3">
    <location>
        <begin position="19"/>
        <end position="145"/>
    </location>
</feature>
<reference evidence="4 5" key="1">
    <citation type="journal article" date="2011" name="Genome Biol.">
        <title>Comparative genome sequence analysis underscores mycoparasitism as the ancestral life style of Trichoderma.</title>
        <authorList>
            <person name="Kubicek C.P."/>
            <person name="Herrera-Estrella A."/>
            <person name="Seidl-Seiboth V."/>
            <person name="Martinez D.A."/>
            <person name="Druzhinina I.S."/>
            <person name="Thon M."/>
            <person name="Zeilinger S."/>
            <person name="Casas-Flores S."/>
            <person name="Horwitz B.A."/>
            <person name="Mukherjee P.K."/>
            <person name="Mukherjee M."/>
            <person name="Kredics L."/>
            <person name="Alcaraz L.D."/>
            <person name="Aerts A."/>
            <person name="Antal Z."/>
            <person name="Atanasova L."/>
            <person name="Cervantes-Badillo M.G."/>
            <person name="Challacombe J."/>
            <person name="Chertkov O."/>
            <person name="McCluskey K."/>
            <person name="Coulpier F."/>
            <person name="Deshpande N."/>
            <person name="von Doehren H."/>
            <person name="Ebbole D.J."/>
            <person name="Esquivel-Naranjo E.U."/>
            <person name="Fekete E."/>
            <person name="Flipphi M."/>
            <person name="Glaser F."/>
            <person name="Gomez-Rodriguez E.Y."/>
            <person name="Gruber S."/>
            <person name="Han C."/>
            <person name="Henrissat B."/>
            <person name="Hermosa R."/>
            <person name="Hernandez-Onate M."/>
            <person name="Karaffa L."/>
            <person name="Kosti I."/>
            <person name="Le Crom S."/>
            <person name="Lindquist E."/>
            <person name="Lucas S."/>
            <person name="Luebeck M."/>
            <person name="Luebeck P.S."/>
            <person name="Margeot A."/>
            <person name="Metz B."/>
            <person name="Misra M."/>
            <person name="Nevalainen H."/>
            <person name="Omann M."/>
            <person name="Packer N."/>
            <person name="Perrone G."/>
            <person name="Uresti-Rivera E.E."/>
            <person name="Salamov A."/>
            <person name="Schmoll M."/>
            <person name="Seiboth B."/>
            <person name="Shapiro H."/>
            <person name="Sukno S."/>
            <person name="Tamayo-Ramos J.A."/>
            <person name="Tisch D."/>
            <person name="Wiest A."/>
            <person name="Wilkinson H.H."/>
            <person name="Zhang M."/>
            <person name="Coutinho P.M."/>
            <person name="Kenerley C.M."/>
            <person name="Monte E."/>
            <person name="Baker S.E."/>
            <person name="Grigoriev I.V."/>
        </authorList>
    </citation>
    <scope>NUCLEOTIDE SEQUENCE [LARGE SCALE GENOMIC DNA]</scope>
    <source>
        <strain evidence="5">Gv29-8 / FGSC 10586</strain>
    </source>
</reference>
<evidence type="ECO:0000259" key="2">
    <source>
        <dbReference type="Pfam" id="PF13598"/>
    </source>
</evidence>
<comment type="caution">
    <text evidence="4">The sequence shown here is derived from an EMBL/GenBank/DDBJ whole genome shotgun (WGS) entry which is preliminary data.</text>
</comment>
<dbReference type="EMBL" id="ABDF02000074">
    <property type="protein sequence ID" value="EHK21204.1"/>
    <property type="molecule type" value="Genomic_DNA"/>
</dbReference>
<dbReference type="Pfam" id="PF13598">
    <property type="entry name" value="DUF4139"/>
    <property type="match status" value="1"/>
</dbReference>
<dbReference type="InParanoid" id="G9MWN7"/>
<evidence type="ECO:0000313" key="4">
    <source>
        <dbReference type="EMBL" id="EHK21204.1"/>
    </source>
</evidence>
<dbReference type="InterPro" id="IPR025554">
    <property type="entry name" value="DUF4140"/>
</dbReference>
<accession>G9MWN7</accession>
<dbReference type="VEuPathDB" id="FungiDB:TRIVIDRAFT_51810"/>
<dbReference type="InterPro" id="IPR011935">
    <property type="entry name" value="CHP02231"/>
</dbReference>
<feature type="region of interest" description="Disordered" evidence="1">
    <location>
        <begin position="83"/>
        <end position="118"/>
    </location>
</feature>
<feature type="region of interest" description="Disordered" evidence="1">
    <location>
        <begin position="200"/>
        <end position="239"/>
    </location>
</feature>
<protein>
    <recommendedName>
        <fullName evidence="6">DUF4139 domain-containing protein</fullName>
    </recommendedName>
</protein>
<dbReference type="OMA" id="QERENFW"/>
<feature type="domain" description="DUF4139" evidence="2">
    <location>
        <begin position="303"/>
        <end position="744"/>
    </location>
</feature>
<dbReference type="OrthoDB" id="10068793at2759"/>
<name>G9MWN7_HYPVG</name>
<evidence type="ECO:0000313" key="5">
    <source>
        <dbReference type="Proteomes" id="UP000007115"/>
    </source>
</evidence>
<dbReference type="Proteomes" id="UP000007115">
    <property type="component" value="Unassembled WGS sequence"/>
</dbReference>
<evidence type="ECO:0000256" key="1">
    <source>
        <dbReference type="SAM" id="MobiDB-lite"/>
    </source>
</evidence>
<dbReference type="Pfam" id="PF13600">
    <property type="entry name" value="DUF4140"/>
    <property type="match status" value="1"/>
</dbReference>
<evidence type="ECO:0008006" key="6">
    <source>
        <dbReference type="Google" id="ProtNLM"/>
    </source>
</evidence>
<evidence type="ECO:0000259" key="3">
    <source>
        <dbReference type="Pfam" id="PF13600"/>
    </source>
</evidence>
<keyword evidence="5" id="KW-1185">Reference proteome</keyword>
<dbReference type="InterPro" id="IPR037291">
    <property type="entry name" value="DUF4139"/>
</dbReference>
<feature type="compositionally biased region" description="Basic and acidic residues" evidence="1">
    <location>
        <begin position="218"/>
        <end position="239"/>
    </location>
</feature>
<proteinExistence type="predicted"/>
<feature type="compositionally biased region" description="Basic and acidic residues" evidence="1">
    <location>
        <begin position="200"/>
        <end position="209"/>
    </location>
</feature>
<dbReference type="AlphaFoldDB" id="G9MWN7"/>
<dbReference type="HOGENOM" id="CLU_010457_1_0_1"/>
<dbReference type="GeneID" id="25795139"/>
<dbReference type="PANTHER" id="PTHR31005">
    <property type="entry name" value="DUF4139 DOMAIN-CONTAINING PROTEIN"/>
    <property type="match status" value="1"/>
</dbReference>
<dbReference type="STRING" id="413071.G9MWN7"/>